<protein>
    <submittedName>
        <fullName evidence="1">Uncharacterized protein</fullName>
    </submittedName>
</protein>
<sequence length="218" mass="23631">MLGGYVAAARAVRTRWQNAEVLPRWLVTASGCIARAEPGPEAAWHTDRSAAQRRGTGVLAVGFEAEHAAGLVEEITADFVQTRGRRYGHQAPDCLELLVRGAAMPADARLRGFEVIGVEWNLSHLHSWLCHGYEAEAADELGVRPNRFGLLDTHRQACEVLEWMDSLPAACAPEPVYWTVAAVAECGGPEPQRARSDSLNRAYRIVSCASSEAGEPAS</sequence>
<organism evidence="1 2">
    <name type="scientific">Saccharopolyspora erythraea</name>
    <name type="common">Streptomyces erythraeus</name>
    <dbReference type="NCBI Taxonomy" id="1836"/>
    <lineage>
        <taxon>Bacteria</taxon>
        <taxon>Bacillati</taxon>
        <taxon>Actinomycetota</taxon>
        <taxon>Actinomycetes</taxon>
        <taxon>Pseudonocardiales</taxon>
        <taxon>Pseudonocardiaceae</taxon>
        <taxon>Saccharopolyspora</taxon>
    </lineage>
</organism>
<reference evidence="1 2" key="1">
    <citation type="journal article" date="2019" name="Int. J. Syst. Evol. Microbiol.">
        <title>The Global Catalogue of Microorganisms (GCM) 10K type strain sequencing project: providing services to taxonomists for standard genome sequencing and annotation.</title>
        <authorList>
            <consortium name="The Broad Institute Genomics Platform"/>
            <consortium name="The Broad Institute Genome Sequencing Center for Infectious Disease"/>
            <person name="Wu L."/>
            <person name="Ma J."/>
        </authorList>
    </citation>
    <scope>NUCLEOTIDE SEQUENCE [LARGE SCALE GENOMIC DNA]</scope>
    <source>
        <strain evidence="1 2">JCM 10303</strain>
    </source>
</reference>
<evidence type="ECO:0000313" key="2">
    <source>
        <dbReference type="Proteomes" id="UP001500729"/>
    </source>
</evidence>
<dbReference type="EMBL" id="BAAAGS010000015">
    <property type="protein sequence ID" value="GAA0526376.1"/>
    <property type="molecule type" value="Genomic_DNA"/>
</dbReference>
<evidence type="ECO:0000313" key="1">
    <source>
        <dbReference type="EMBL" id="GAA0526376.1"/>
    </source>
</evidence>
<name>A0ABN1CU99_SACER</name>
<comment type="caution">
    <text evidence="1">The sequence shown here is derived from an EMBL/GenBank/DDBJ whole genome shotgun (WGS) entry which is preliminary data.</text>
</comment>
<proteinExistence type="predicted"/>
<keyword evidence="2" id="KW-1185">Reference proteome</keyword>
<accession>A0ABN1CU99</accession>
<dbReference type="Proteomes" id="UP001500729">
    <property type="component" value="Unassembled WGS sequence"/>
</dbReference>
<gene>
    <name evidence="1" type="ORF">GCM10009533_27120</name>
</gene>